<dbReference type="Pfam" id="PF00400">
    <property type="entry name" value="WD40"/>
    <property type="match status" value="2"/>
</dbReference>
<dbReference type="PROSITE" id="PS50082">
    <property type="entry name" value="WD_REPEATS_2"/>
    <property type="match status" value="2"/>
</dbReference>
<dbReference type="InterPro" id="IPR045227">
    <property type="entry name" value="WDR18/Ipi3/RID3"/>
</dbReference>
<dbReference type="Proteomes" id="UP001370490">
    <property type="component" value="Unassembled WGS sequence"/>
</dbReference>
<sequence>EEILHIPTCASSSHGLLSLNNQALVASQAHKHGSLGGGAIFTWPLNKPQVPIRSYPIEAIGPICCTRDGIYLAGGSPSGNAYIWEVSSGRLLKSWRANHKSLSCVIFSSDDSLFIAGSDDGTICSWSMVSLLDVTDTRILPPIFHVSWDHSSTITGLLSPSSSASSSLMSSSLDGTCKVWDPASGRLLRTRAYPLAITTIVLDPGEQLLFAGSADGRIFADMLDLGLNEDPFVVAVEQSTSRVLNGHK</sequence>
<gene>
    <name evidence="2" type="ORF">RJ641_009017</name>
</gene>
<dbReference type="EMBL" id="JBAMMX010000016">
    <property type="protein sequence ID" value="KAK6924691.1"/>
    <property type="molecule type" value="Genomic_DNA"/>
</dbReference>
<evidence type="ECO:0000256" key="1">
    <source>
        <dbReference type="PROSITE-ProRule" id="PRU00221"/>
    </source>
</evidence>
<dbReference type="PANTHER" id="PTHR18763:SF4">
    <property type="entry name" value="PROTEIN ROOT INITIATION DEFECTIVE 3-LIKE"/>
    <property type="match status" value="1"/>
</dbReference>
<dbReference type="AlphaFoldDB" id="A0AAN8Z4P6"/>
<dbReference type="SMART" id="SM00320">
    <property type="entry name" value="WD40"/>
    <property type="match status" value="4"/>
</dbReference>
<evidence type="ECO:0000313" key="3">
    <source>
        <dbReference type="Proteomes" id="UP001370490"/>
    </source>
</evidence>
<feature type="repeat" description="WD" evidence="1">
    <location>
        <begin position="95"/>
        <end position="128"/>
    </location>
</feature>
<dbReference type="InterPro" id="IPR001680">
    <property type="entry name" value="WD40_rpt"/>
</dbReference>
<accession>A0AAN8Z4P6</accession>
<name>A0AAN8Z4P6_9MAGN</name>
<feature type="non-terminal residue" evidence="2">
    <location>
        <position position="1"/>
    </location>
</feature>
<dbReference type="GO" id="GO:0006261">
    <property type="term" value="P:DNA-templated DNA replication"/>
    <property type="evidence" value="ECO:0007669"/>
    <property type="project" value="TreeGrafter"/>
</dbReference>
<dbReference type="GO" id="GO:0005656">
    <property type="term" value="C:nuclear pre-replicative complex"/>
    <property type="evidence" value="ECO:0007669"/>
    <property type="project" value="TreeGrafter"/>
</dbReference>
<dbReference type="InterPro" id="IPR015943">
    <property type="entry name" value="WD40/YVTN_repeat-like_dom_sf"/>
</dbReference>
<organism evidence="2 3">
    <name type="scientific">Dillenia turbinata</name>
    <dbReference type="NCBI Taxonomy" id="194707"/>
    <lineage>
        <taxon>Eukaryota</taxon>
        <taxon>Viridiplantae</taxon>
        <taxon>Streptophyta</taxon>
        <taxon>Embryophyta</taxon>
        <taxon>Tracheophyta</taxon>
        <taxon>Spermatophyta</taxon>
        <taxon>Magnoliopsida</taxon>
        <taxon>eudicotyledons</taxon>
        <taxon>Gunneridae</taxon>
        <taxon>Pentapetalae</taxon>
        <taxon>Dilleniales</taxon>
        <taxon>Dilleniaceae</taxon>
        <taxon>Dillenia</taxon>
    </lineage>
</organism>
<protein>
    <submittedName>
        <fullName evidence="2">WD40 repeat</fullName>
    </submittedName>
</protein>
<proteinExistence type="predicted"/>
<comment type="caution">
    <text evidence="2">The sequence shown here is derived from an EMBL/GenBank/DDBJ whole genome shotgun (WGS) entry which is preliminary data.</text>
</comment>
<feature type="repeat" description="WD" evidence="1">
    <location>
        <begin position="168"/>
        <end position="190"/>
    </location>
</feature>
<dbReference type="GO" id="GO:0120330">
    <property type="term" value="C:rixosome complex"/>
    <property type="evidence" value="ECO:0007669"/>
    <property type="project" value="TreeGrafter"/>
</dbReference>
<dbReference type="PANTHER" id="PTHR18763">
    <property type="entry name" value="WD-REPEAT PROTEIN 18"/>
    <property type="match status" value="1"/>
</dbReference>
<reference evidence="2 3" key="1">
    <citation type="submission" date="2023-12" db="EMBL/GenBank/DDBJ databases">
        <title>A high-quality genome assembly for Dillenia turbinata (Dilleniales).</title>
        <authorList>
            <person name="Chanderbali A."/>
        </authorList>
    </citation>
    <scope>NUCLEOTIDE SEQUENCE [LARGE SCALE GENOMIC DNA]</scope>
    <source>
        <strain evidence="2">LSX21</strain>
        <tissue evidence="2">Leaf</tissue>
    </source>
</reference>
<evidence type="ECO:0000313" key="2">
    <source>
        <dbReference type="EMBL" id="KAK6924691.1"/>
    </source>
</evidence>
<dbReference type="SUPFAM" id="SSF50978">
    <property type="entry name" value="WD40 repeat-like"/>
    <property type="match status" value="1"/>
</dbReference>
<dbReference type="GO" id="GO:0006364">
    <property type="term" value="P:rRNA processing"/>
    <property type="evidence" value="ECO:0007669"/>
    <property type="project" value="TreeGrafter"/>
</dbReference>
<dbReference type="Gene3D" id="2.130.10.10">
    <property type="entry name" value="YVTN repeat-like/Quinoprotein amine dehydrogenase"/>
    <property type="match status" value="1"/>
</dbReference>
<keyword evidence="3" id="KW-1185">Reference proteome</keyword>
<dbReference type="InterPro" id="IPR036322">
    <property type="entry name" value="WD40_repeat_dom_sf"/>
</dbReference>
<keyword evidence="1" id="KW-0853">WD repeat</keyword>